<evidence type="ECO:0000313" key="2">
    <source>
        <dbReference type="Proteomes" id="UP000886523"/>
    </source>
</evidence>
<gene>
    <name evidence="1" type="ORF">BS47DRAFT_1368296</name>
</gene>
<dbReference type="AlphaFoldDB" id="A0A9P6DNC5"/>
<accession>A0A9P6DNC5</accession>
<organism evidence="1 2">
    <name type="scientific">Hydnum rufescens UP504</name>
    <dbReference type="NCBI Taxonomy" id="1448309"/>
    <lineage>
        <taxon>Eukaryota</taxon>
        <taxon>Fungi</taxon>
        <taxon>Dikarya</taxon>
        <taxon>Basidiomycota</taxon>
        <taxon>Agaricomycotina</taxon>
        <taxon>Agaricomycetes</taxon>
        <taxon>Cantharellales</taxon>
        <taxon>Hydnaceae</taxon>
        <taxon>Hydnum</taxon>
    </lineage>
</organism>
<keyword evidence="2" id="KW-1185">Reference proteome</keyword>
<dbReference type="EMBL" id="MU129171">
    <property type="protein sequence ID" value="KAF9505149.1"/>
    <property type="molecule type" value="Genomic_DNA"/>
</dbReference>
<evidence type="ECO:0000313" key="1">
    <source>
        <dbReference type="EMBL" id="KAF9505149.1"/>
    </source>
</evidence>
<proteinExistence type="predicted"/>
<comment type="caution">
    <text evidence="1">The sequence shown here is derived from an EMBL/GenBank/DDBJ whole genome shotgun (WGS) entry which is preliminary data.</text>
</comment>
<dbReference type="Proteomes" id="UP000886523">
    <property type="component" value="Unassembled WGS sequence"/>
</dbReference>
<name>A0A9P6DNC5_9AGAM</name>
<reference evidence="1" key="1">
    <citation type="journal article" date="2020" name="Nat. Commun.">
        <title>Large-scale genome sequencing of mycorrhizal fungi provides insights into the early evolution of symbiotic traits.</title>
        <authorList>
            <person name="Miyauchi S."/>
            <person name="Kiss E."/>
            <person name="Kuo A."/>
            <person name="Drula E."/>
            <person name="Kohler A."/>
            <person name="Sanchez-Garcia M."/>
            <person name="Morin E."/>
            <person name="Andreopoulos B."/>
            <person name="Barry K.W."/>
            <person name="Bonito G."/>
            <person name="Buee M."/>
            <person name="Carver A."/>
            <person name="Chen C."/>
            <person name="Cichocki N."/>
            <person name="Clum A."/>
            <person name="Culley D."/>
            <person name="Crous P.W."/>
            <person name="Fauchery L."/>
            <person name="Girlanda M."/>
            <person name="Hayes R.D."/>
            <person name="Keri Z."/>
            <person name="LaButti K."/>
            <person name="Lipzen A."/>
            <person name="Lombard V."/>
            <person name="Magnuson J."/>
            <person name="Maillard F."/>
            <person name="Murat C."/>
            <person name="Nolan M."/>
            <person name="Ohm R.A."/>
            <person name="Pangilinan J."/>
            <person name="Pereira M.F."/>
            <person name="Perotto S."/>
            <person name="Peter M."/>
            <person name="Pfister S."/>
            <person name="Riley R."/>
            <person name="Sitrit Y."/>
            <person name="Stielow J.B."/>
            <person name="Szollosi G."/>
            <person name="Zifcakova L."/>
            <person name="Stursova M."/>
            <person name="Spatafora J.W."/>
            <person name="Tedersoo L."/>
            <person name="Vaario L.M."/>
            <person name="Yamada A."/>
            <person name="Yan M."/>
            <person name="Wang P."/>
            <person name="Xu J."/>
            <person name="Bruns T."/>
            <person name="Baldrian P."/>
            <person name="Vilgalys R."/>
            <person name="Dunand C."/>
            <person name="Henrissat B."/>
            <person name="Grigoriev I.V."/>
            <person name="Hibbett D."/>
            <person name="Nagy L.G."/>
            <person name="Martin F.M."/>
        </authorList>
    </citation>
    <scope>NUCLEOTIDE SEQUENCE</scope>
    <source>
        <strain evidence="1">UP504</strain>
    </source>
</reference>
<sequence length="133" mass="14598">MHIIYSGTALLIYSPWGPWWPLWANLDGLRGTQVLIQWPLRTASKGLISNPNNMDLVFITTSLTSHIIRMTLMKEGLDRHPAIKLSLGLTSQGSATSLREISPRDAILRHVGLSDIGLSDLRLSDLGLSNIAG</sequence>
<protein>
    <submittedName>
        <fullName evidence="1">Uncharacterized protein</fullName>
    </submittedName>
</protein>